<evidence type="ECO:0000313" key="4">
    <source>
        <dbReference type="Proteomes" id="UP000019442"/>
    </source>
</evidence>
<keyword evidence="2" id="KW-1133">Transmembrane helix</keyword>
<dbReference type="PATRIC" id="fig|1354791.3.peg.191"/>
<feature type="transmembrane region" description="Helical" evidence="2">
    <location>
        <begin position="53"/>
        <end position="73"/>
    </location>
</feature>
<proteinExistence type="predicted"/>
<reference evidence="4" key="2">
    <citation type="submission" date="2014-02" db="EMBL/GenBank/DDBJ databases">
        <title>Draft Genome Sequence of extremely halophilic bacteria Halorhodospira halochloris.</title>
        <authorList>
            <person name="Singh K.S."/>
        </authorList>
    </citation>
    <scope>NUCLEOTIDE SEQUENCE [LARGE SCALE GENOMIC DNA]</scope>
    <source>
        <strain evidence="4">A</strain>
    </source>
</reference>
<reference evidence="3 4" key="1">
    <citation type="journal article" date="2014" name="J Genomics">
        <title>Draft Genome Sequence of the Extremely Halophilic Phototrophic Purple Sulfur Bacterium Halorhodospira halochloris.</title>
        <authorList>
            <person name="Singh K.S."/>
            <person name="Kirksey J."/>
            <person name="Hoff W.D."/>
            <person name="Deole R."/>
        </authorList>
    </citation>
    <scope>NUCLEOTIDE SEQUENCE [LARGE SCALE GENOMIC DNA]</scope>
    <source>
        <strain evidence="3 4">A</strain>
    </source>
</reference>
<gene>
    <name evidence="3" type="ORF">M911_14230</name>
</gene>
<keyword evidence="4" id="KW-1185">Reference proteome</keyword>
<keyword evidence="2" id="KW-0472">Membrane</keyword>
<protein>
    <submittedName>
        <fullName evidence="3">Uncharacterized protein</fullName>
    </submittedName>
</protein>
<keyword evidence="2" id="KW-0812">Transmembrane</keyword>
<dbReference type="RefSeq" id="WP_025282637.1">
    <property type="nucleotide sequence ID" value="NZ_CP007268.1"/>
</dbReference>
<dbReference type="EMBL" id="CP007268">
    <property type="protein sequence ID" value="AHK80780.1"/>
    <property type="molecule type" value="Genomic_DNA"/>
</dbReference>
<sequence length="292" mass="31353">MANDPQSQETYDHPPRPEVSGAESTEHPRLLPPLDDLEASGSEPPQLHPPPKALIIGGGAIIVLLVVSAVMLFGGGGDADPVTYEGNGAGALAGDVEAGEEASIRDAHAESFEADDLPPLPVDLSADRPEADRLDDLGRRLSTTEDRVADLDERMSTLITSVDHLLDEAPWEAAGNGQAPLNNEKLASLSEQVAALQGTPNTLKALDRRIASLESAHRAATRARANRPPFTLVAIDYWDNRPYATLESDGRHARLSEGDHLSGWQLHRLDPSTREARFIRPDGRMVSLSVEG</sequence>
<dbReference type="AlphaFoldDB" id="W8LAD2"/>
<dbReference type="Proteomes" id="UP000019442">
    <property type="component" value="Chromosome"/>
</dbReference>
<accession>W8LAD2</accession>
<evidence type="ECO:0000256" key="2">
    <source>
        <dbReference type="SAM" id="Phobius"/>
    </source>
</evidence>
<evidence type="ECO:0000313" key="3">
    <source>
        <dbReference type="EMBL" id="AHK80780.1"/>
    </source>
</evidence>
<organism evidence="3 4">
    <name type="scientific">Ectothiorhodospira haloalkaliphila</name>
    <dbReference type="NCBI Taxonomy" id="421628"/>
    <lineage>
        <taxon>Bacteria</taxon>
        <taxon>Pseudomonadati</taxon>
        <taxon>Pseudomonadota</taxon>
        <taxon>Gammaproteobacteria</taxon>
        <taxon>Chromatiales</taxon>
        <taxon>Ectothiorhodospiraceae</taxon>
        <taxon>Ectothiorhodospira</taxon>
    </lineage>
</organism>
<dbReference type="KEGG" id="hhc:M911_14230"/>
<feature type="region of interest" description="Disordered" evidence="1">
    <location>
        <begin position="1"/>
        <end position="51"/>
    </location>
</feature>
<name>W8LAD2_9GAMM</name>
<dbReference type="HOGENOM" id="CLU_952382_0_0_6"/>
<evidence type="ECO:0000256" key="1">
    <source>
        <dbReference type="SAM" id="MobiDB-lite"/>
    </source>
</evidence>